<dbReference type="HOGENOM" id="CLU_1907462_0_0_1"/>
<dbReference type="Proteomes" id="UP000054166">
    <property type="component" value="Unassembled WGS sequence"/>
</dbReference>
<protein>
    <submittedName>
        <fullName evidence="1">Uncharacterized protein</fullName>
    </submittedName>
</protein>
<proteinExistence type="predicted"/>
<sequence length="133" mass="14949">MSGNVFEAYSQQPFCSMKFFPMVRVGGLKVSKNKRRAQAFLDIRPRTFIESTSPKGSKRHKKLTIKSDVYYSPDSPTKRGLIPSSSAILFSPCFSSRSNENMTSRTLLISWVNVLGSRPKNTSDSFSSSRPTR</sequence>
<name>A0A0C3FIQ1_PILCF</name>
<organism evidence="1 2">
    <name type="scientific">Piloderma croceum (strain F 1598)</name>
    <dbReference type="NCBI Taxonomy" id="765440"/>
    <lineage>
        <taxon>Eukaryota</taxon>
        <taxon>Fungi</taxon>
        <taxon>Dikarya</taxon>
        <taxon>Basidiomycota</taxon>
        <taxon>Agaricomycotina</taxon>
        <taxon>Agaricomycetes</taxon>
        <taxon>Agaricomycetidae</taxon>
        <taxon>Atheliales</taxon>
        <taxon>Atheliaceae</taxon>
        <taxon>Piloderma</taxon>
    </lineage>
</organism>
<dbReference type="EMBL" id="KN832988">
    <property type="protein sequence ID" value="KIM84245.1"/>
    <property type="molecule type" value="Genomic_DNA"/>
</dbReference>
<accession>A0A0C3FIQ1</accession>
<dbReference type="InParanoid" id="A0A0C3FIQ1"/>
<evidence type="ECO:0000313" key="1">
    <source>
        <dbReference type="EMBL" id="KIM84245.1"/>
    </source>
</evidence>
<reference evidence="2" key="2">
    <citation type="submission" date="2015-01" db="EMBL/GenBank/DDBJ databases">
        <title>Evolutionary Origins and Diversification of the Mycorrhizal Mutualists.</title>
        <authorList>
            <consortium name="DOE Joint Genome Institute"/>
            <consortium name="Mycorrhizal Genomics Consortium"/>
            <person name="Kohler A."/>
            <person name="Kuo A."/>
            <person name="Nagy L.G."/>
            <person name="Floudas D."/>
            <person name="Copeland A."/>
            <person name="Barry K.W."/>
            <person name="Cichocki N."/>
            <person name="Veneault-Fourrey C."/>
            <person name="LaButti K."/>
            <person name="Lindquist E.A."/>
            <person name="Lipzen A."/>
            <person name="Lundell T."/>
            <person name="Morin E."/>
            <person name="Murat C."/>
            <person name="Riley R."/>
            <person name="Ohm R."/>
            <person name="Sun H."/>
            <person name="Tunlid A."/>
            <person name="Henrissat B."/>
            <person name="Grigoriev I.V."/>
            <person name="Hibbett D.S."/>
            <person name="Martin F."/>
        </authorList>
    </citation>
    <scope>NUCLEOTIDE SEQUENCE [LARGE SCALE GENOMIC DNA]</scope>
    <source>
        <strain evidence="2">F 1598</strain>
    </source>
</reference>
<dbReference type="AlphaFoldDB" id="A0A0C3FIQ1"/>
<gene>
    <name evidence="1" type="ORF">PILCRDRAFT_818580</name>
</gene>
<keyword evidence="2" id="KW-1185">Reference proteome</keyword>
<evidence type="ECO:0000313" key="2">
    <source>
        <dbReference type="Proteomes" id="UP000054166"/>
    </source>
</evidence>
<reference evidence="1 2" key="1">
    <citation type="submission" date="2014-04" db="EMBL/GenBank/DDBJ databases">
        <authorList>
            <consortium name="DOE Joint Genome Institute"/>
            <person name="Kuo A."/>
            <person name="Tarkka M."/>
            <person name="Buscot F."/>
            <person name="Kohler A."/>
            <person name="Nagy L.G."/>
            <person name="Floudas D."/>
            <person name="Copeland A."/>
            <person name="Barry K.W."/>
            <person name="Cichocki N."/>
            <person name="Veneault-Fourrey C."/>
            <person name="LaButti K."/>
            <person name="Lindquist E.A."/>
            <person name="Lipzen A."/>
            <person name="Lundell T."/>
            <person name="Morin E."/>
            <person name="Murat C."/>
            <person name="Sun H."/>
            <person name="Tunlid A."/>
            <person name="Henrissat B."/>
            <person name="Grigoriev I.V."/>
            <person name="Hibbett D.S."/>
            <person name="Martin F."/>
            <person name="Nordberg H.P."/>
            <person name="Cantor M.N."/>
            <person name="Hua S.X."/>
        </authorList>
    </citation>
    <scope>NUCLEOTIDE SEQUENCE [LARGE SCALE GENOMIC DNA]</scope>
    <source>
        <strain evidence="1 2">F 1598</strain>
    </source>
</reference>